<dbReference type="SUPFAM" id="SSF55486">
    <property type="entry name" value="Metalloproteases ('zincins'), catalytic domain"/>
    <property type="match status" value="1"/>
</dbReference>
<dbReference type="PROSITE" id="PS52034">
    <property type="entry name" value="PEPTIDASE_M32"/>
    <property type="match status" value="1"/>
</dbReference>
<protein>
    <recommendedName>
        <fullName evidence="1">Metal-dependent carboxypeptidase</fullName>
        <ecNumber evidence="1">3.4.17.19</ecNumber>
    </recommendedName>
</protein>
<dbReference type="PRINTS" id="PR00998">
    <property type="entry name" value="CRBOXYPTASET"/>
</dbReference>
<comment type="caution">
    <text evidence="2">The sequence shown here is derived from an EMBL/GenBank/DDBJ whole genome shotgun (WGS) entry which is preliminary data.</text>
</comment>
<name>A0ABR8Q329_9CLOT</name>
<dbReference type="EC" id="3.4.17.19" evidence="1"/>
<evidence type="ECO:0000256" key="1">
    <source>
        <dbReference type="PIRNR" id="PIRNR006615"/>
    </source>
</evidence>
<dbReference type="Pfam" id="PF02074">
    <property type="entry name" value="Peptidase_M32"/>
    <property type="match status" value="1"/>
</dbReference>
<dbReference type="GO" id="GO:0004180">
    <property type="term" value="F:carboxypeptidase activity"/>
    <property type="evidence" value="ECO:0007669"/>
    <property type="project" value="UniProtKB-KW"/>
</dbReference>
<dbReference type="InterPro" id="IPR001333">
    <property type="entry name" value="Peptidase_M32_Taq"/>
</dbReference>
<comment type="similarity">
    <text evidence="1">Belongs to the peptidase M32 family.</text>
</comment>
<comment type="catalytic activity">
    <reaction evidence="1">
        <text>Release of a C-terminal amino acid with broad specificity, except for -Pro.</text>
        <dbReference type="EC" id="3.4.17.19"/>
    </reaction>
</comment>
<sequence length="501" mass="58561">MELKNKIDELKNYLGQYEKLVQALGLVYWDMRTNLPSKAGESRSKVVEYLSGEGFKLITSDKVSEFITDLKPYVNEMSLIEKRMLEELERNYNETKKIPEEKYVAYVGLCSNSELAWEKAKDAKDFEIFKPYLEKVVEFQKEFIEYWGYDKDKYDTLLDKYELGLTTEKLDNIFLELRDGIIEVLNKIKESKKTLNRDFLYGKFDADKQKELSLYILDKIGFDMEAGRLDVSVHPFTTNFGNKDVRLTTNYHEDEFTSALFSTIHEGGHGIYEQNISDELESTGLQGGASMAIHESQSRFYENILGRSKEFCSYLLSVAKDYFEDFKNVTLDEFYEAMNYVEPSLIRTEADELTYGLHVIIRYEIEKELINGRISVDNLKDLWNKKYKEYLGVEPRDDSEGILQDMHWSDGSFGYFPSYALGNLYGAQMFNTLLKEKPDVMEKVKKGNLTEITKWLNEKVHVHGAIYTPEELIKQITGEGLNPKYFIDYLKNKYYKIYDVE</sequence>
<organism evidence="2 3">
    <name type="scientific">Clostridium gallinarum</name>
    <dbReference type="NCBI Taxonomy" id="2762246"/>
    <lineage>
        <taxon>Bacteria</taxon>
        <taxon>Bacillati</taxon>
        <taxon>Bacillota</taxon>
        <taxon>Clostridia</taxon>
        <taxon>Eubacteriales</taxon>
        <taxon>Clostridiaceae</taxon>
        <taxon>Clostridium</taxon>
    </lineage>
</organism>
<dbReference type="PANTHER" id="PTHR34217:SF1">
    <property type="entry name" value="CARBOXYPEPTIDASE 1"/>
    <property type="match status" value="1"/>
</dbReference>
<keyword evidence="1 2" id="KW-0121">Carboxypeptidase</keyword>
<dbReference type="PIRSF" id="PIRSF006615">
    <property type="entry name" value="Zn_crbxpep_Taq"/>
    <property type="match status" value="1"/>
</dbReference>
<gene>
    <name evidence="2" type="ORF">H9660_06625</name>
</gene>
<dbReference type="CDD" id="cd06460">
    <property type="entry name" value="M32_Taq"/>
    <property type="match status" value="1"/>
</dbReference>
<keyword evidence="3" id="KW-1185">Reference proteome</keyword>
<keyword evidence="1" id="KW-0482">Metalloprotease</keyword>
<evidence type="ECO:0000313" key="2">
    <source>
        <dbReference type="EMBL" id="MBD7914817.1"/>
    </source>
</evidence>
<comment type="function">
    <text evidence="1">Broad specificity carboxypetidase that releases amino acids sequentially from the C-terminus, including neutral, aromatic, polar and basic residues.</text>
</comment>
<dbReference type="PANTHER" id="PTHR34217">
    <property type="entry name" value="METAL-DEPENDENT CARBOXYPEPTIDASE"/>
    <property type="match status" value="1"/>
</dbReference>
<proteinExistence type="inferred from homology"/>
<dbReference type="RefSeq" id="WP_191749582.1">
    <property type="nucleotide sequence ID" value="NZ_JACSQZ010000017.1"/>
</dbReference>
<dbReference type="Gene3D" id="1.10.1370.30">
    <property type="match status" value="1"/>
</dbReference>
<keyword evidence="1" id="KW-0645">Protease</keyword>
<keyword evidence="1" id="KW-0378">Hydrolase</keyword>
<evidence type="ECO:0000313" key="3">
    <source>
        <dbReference type="Proteomes" id="UP000640335"/>
    </source>
</evidence>
<reference evidence="2 3" key="1">
    <citation type="submission" date="2020-08" db="EMBL/GenBank/DDBJ databases">
        <title>A Genomic Blueprint of the Chicken Gut Microbiome.</title>
        <authorList>
            <person name="Gilroy R."/>
            <person name="Ravi A."/>
            <person name="Getino M."/>
            <person name="Pursley I."/>
            <person name="Horton D.L."/>
            <person name="Alikhan N.-F."/>
            <person name="Baker D."/>
            <person name="Gharbi K."/>
            <person name="Hall N."/>
            <person name="Watson M."/>
            <person name="Adriaenssens E.M."/>
            <person name="Foster-Nyarko E."/>
            <person name="Jarju S."/>
            <person name="Secka A."/>
            <person name="Antonio M."/>
            <person name="Oren A."/>
            <person name="Chaudhuri R."/>
            <person name="La Ragione R.M."/>
            <person name="Hildebrand F."/>
            <person name="Pallen M.J."/>
        </authorList>
    </citation>
    <scope>NUCLEOTIDE SEQUENCE [LARGE SCALE GENOMIC DNA]</scope>
    <source>
        <strain evidence="2 3">Sa3CUN1</strain>
    </source>
</reference>
<dbReference type="Proteomes" id="UP000640335">
    <property type="component" value="Unassembled WGS sequence"/>
</dbReference>
<keyword evidence="1" id="KW-0479">Metal-binding</keyword>
<accession>A0ABR8Q329</accession>
<dbReference type="EMBL" id="JACSQZ010000017">
    <property type="protein sequence ID" value="MBD7914817.1"/>
    <property type="molecule type" value="Genomic_DNA"/>
</dbReference>